<dbReference type="GO" id="GO:0045087">
    <property type="term" value="P:innate immune response"/>
    <property type="evidence" value="ECO:0007669"/>
    <property type="project" value="TreeGrafter"/>
</dbReference>
<dbReference type="GO" id="GO:0005654">
    <property type="term" value="C:nucleoplasm"/>
    <property type="evidence" value="ECO:0007669"/>
    <property type="project" value="TreeGrafter"/>
</dbReference>
<dbReference type="InterPro" id="IPR017907">
    <property type="entry name" value="Znf_RING_CS"/>
</dbReference>
<keyword evidence="1" id="KW-0597">Phosphoprotein</keyword>
<dbReference type="PROSITE" id="PS00518">
    <property type="entry name" value="ZF_RING_1"/>
    <property type="match status" value="1"/>
</dbReference>
<dbReference type="CDD" id="cd19757">
    <property type="entry name" value="Bbox1"/>
    <property type="match status" value="1"/>
</dbReference>
<evidence type="ECO:0000256" key="4">
    <source>
        <dbReference type="ARBA" id="ARBA00022833"/>
    </source>
</evidence>
<evidence type="ECO:0000259" key="7">
    <source>
        <dbReference type="PROSITE" id="PS50119"/>
    </source>
</evidence>
<feature type="domain" description="B box-type" evidence="7">
    <location>
        <begin position="100"/>
        <end position="147"/>
    </location>
</feature>
<organism evidence="8 9">
    <name type="scientific">Mytilus galloprovincialis</name>
    <name type="common">Mediterranean mussel</name>
    <dbReference type="NCBI Taxonomy" id="29158"/>
    <lineage>
        <taxon>Eukaryota</taxon>
        <taxon>Metazoa</taxon>
        <taxon>Spiralia</taxon>
        <taxon>Lophotrochozoa</taxon>
        <taxon>Mollusca</taxon>
        <taxon>Bivalvia</taxon>
        <taxon>Autobranchia</taxon>
        <taxon>Pteriomorphia</taxon>
        <taxon>Mytilida</taxon>
        <taxon>Mytiloidea</taxon>
        <taxon>Mytilidae</taxon>
        <taxon>Mytilinae</taxon>
        <taxon>Mytilus</taxon>
    </lineage>
</organism>
<dbReference type="Gene3D" id="3.30.160.60">
    <property type="entry name" value="Classic Zinc Finger"/>
    <property type="match status" value="1"/>
</dbReference>
<protein>
    <recommendedName>
        <fullName evidence="10">TRIM56</fullName>
    </recommendedName>
</protein>
<dbReference type="Pfam" id="PF06739">
    <property type="entry name" value="SBBP"/>
    <property type="match status" value="1"/>
</dbReference>
<proteinExistence type="predicted"/>
<dbReference type="InterPro" id="IPR010620">
    <property type="entry name" value="SBBP_repeat"/>
</dbReference>
<dbReference type="PROSITE" id="PS50119">
    <property type="entry name" value="ZF_BBOX"/>
    <property type="match status" value="2"/>
</dbReference>
<sequence length="641" mass="72280">MAIAQDKTDNFDDLLTCTICLETFTAPKYLPCLHTFCKTCINTYILSTVDKEKTGTTFKCPICRQDVLMGESPGQTETWSEKLPGNHFVASMMNRQAIRKHEKICDSCKANNETKNALSWCIVCEEAFCKSCEKCHKSFKMTATHPIVLLNDLVTNKETVTMHPLIYCEEHRGEVVKAFCVDHSKPLCSLCATLSHRKCEEVITIEKAAKGIKQSEKSIKLSAELRETSKQLSDLIQNRKRHLTDFEKESEVILANVSTIKATIVEHLNKIEEHIKNEIIKSKKEVVLELSEKSAELESLKSTVDNWIAIYDTGLQHGSELQCLLEIHRIYENKMNCDEAFTKCISEIQDISMILEANDTAKDFTNLVSDLGIVKLVKTKANCPKPSISTNVNFHLGSINVINAIDLIQENSQISGLFMEDVFIFTHRHRCKVLKYDVNGKLISELKLTNGPLDIGQIDDTDVVVSAIHSKLIILNIQNMTQLRSIDVPYVHGCCYVNGEFILANGNTLIWINASSGVKSKQIETNSHTYHVHADNRKQYTFANNSGEVFRVANDKKIFTYTNSTLLNPRGIDTDCKGNVYICGYTSGGIHQLDKEGKLVRIIPTDSIGIKQPWVIRFRKNCNQFFVTCYQTAKVVVCEIV</sequence>
<dbReference type="GO" id="GO:0061630">
    <property type="term" value="F:ubiquitin protein ligase activity"/>
    <property type="evidence" value="ECO:0007669"/>
    <property type="project" value="TreeGrafter"/>
</dbReference>
<dbReference type="InterPro" id="IPR000315">
    <property type="entry name" value="Znf_B-box"/>
</dbReference>
<dbReference type="Gene3D" id="3.30.40.10">
    <property type="entry name" value="Zinc/RING finger domain, C3HC4 (zinc finger)"/>
    <property type="match status" value="1"/>
</dbReference>
<reference evidence="8" key="1">
    <citation type="submission" date="2018-11" db="EMBL/GenBank/DDBJ databases">
        <authorList>
            <person name="Alioto T."/>
            <person name="Alioto T."/>
        </authorList>
    </citation>
    <scope>NUCLEOTIDE SEQUENCE</scope>
</reference>
<dbReference type="SUPFAM" id="SSF57845">
    <property type="entry name" value="B-box zinc-binding domain"/>
    <property type="match status" value="1"/>
</dbReference>
<dbReference type="Pfam" id="PF13445">
    <property type="entry name" value="zf-RING_UBOX"/>
    <property type="match status" value="1"/>
</dbReference>
<comment type="caution">
    <text evidence="8">The sequence shown here is derived from an EMBL/GenBank/DDBJ whole genome shotgun (WGS) entry which is preliminary data.</text>
</comment>
<dbReference type="EMBL" id="UYJE01004123">
    <property type="protein sequence ID" value="VDI25156.1"/>
    <property type="molecule type" value="Genomic_DNA"/>
</dbReference>
<dbReference type="PROSITE" id="PS50089">
    <property type="entry name" value="ZF_RING_2"/>
    <property type="match status" value="1"/>
</dbReference>
<dbReference type="InterPro" id="IPR013083">
    <property type="entry name" value="Znf_RING/FYVE/PHD"/>
</dbReference>
<dbReference type="Gene3D" id="4.10.830.40">
    <property type="match status" value="1"/>
</dbReference>
<dbReference type="AlphaFoldDB" id="A0A8B6DWL7"/>
<dbReference type="GO" id="GO:0060340">
    <property type="term" value="P:positive regulation of type I interferon-mediated signaling pathway"/>
    <property type="evidence" value="ECO:0007669"/>
    <property type="project" value="TreeGrafter"/>
</dbReference>
<dbReference type="Proteomes" id="UP000596742">
    <property type="component" value="Unassembled WGS sequence"/>
</dbReference>
<evidence type="ECO:0000256" key="3">
    <source>
        <dbReference type="ARBA" id="ARBA00022771"/>
    </source>
</evidence>
<evidence type="ECO:0000256" key="2">
    <source>
        <dbReference type="ARBA" id="ARBA00022723"/>
    </source>
</evidence>
<dbReference type="OrthoDB" id="6270329at2759"/>
<gene>
    <name evidence="8" type="ORF">MGAL_10B052126</name>
</gene>
<dbReference type="PANTHER" id="PTHR25462">
    <property type="entry name" value="BONUS, ISOFORM C-RELATED"/>
    <property type="match status" value="1"/>
</dbReference>
<keyword evidence="2" id="KW-0479">Metal-binding</keyword>
<evidence type="ECO:0000256" key="5">
    <source>
        <dbReference type="PROSITE-ProRule" id="PRU00024"/>
    </source>
</evidence>
<evidence type="ECO:0000313" key="8">
    <source>
        <dbReference type="EMBL" id="VDI25156.1"/>
    </source>
</evidence>
<dbReference type="SMART" id="SM00184">
    <property type="entry name" value="RING"/>
    <property type="match status" value="1"/>
</dbReference>
<keyword evidence="4" id="KW-0862">Zinc</keyword>
<dbReference type="InterPro" id="IPR011042">
    <property type="entry name" value="6-blade_b-propeller_TolB-like"/>
</dbReference>
<dbReference type="SUPFAM" id="SSF57850">
    <property type="entry name" value="RING/U-box"/>
    <property type="match status" value="1"/>
</dbReference>
<evidence type="ECO:0000313" key="9">
    <source>
        <dbReference type="Proteomes" id="UP000596742"/>
    </source>
</evidence>
<keyword evidence="9" id="KW-1185">Reference proteome</keyword>
<keyword evidence="3 5" id="KW-0863">Zinc-finger</keyword>
<dbReference type="Gene3D" id="2.120.10.30">
    <property type="entry name" value="TolB, C-terminal domain"/>
    <property type="match status" value="1"/>
</dbReference>
<evidence type="ECO:0000256" key="1">
    <source>
        <dbReference type="ARBA" id="ARBA00022553"/>
    </source>
</evidence>
<accession>A0A8B6DWL7</accession>
<dbReference type="GO" id="GO:0008270">
    <property type="term" value="F:zinc ion binding"/>
    <property type="evidence" value="ECO:0007669"/>
    <property type="project" value="UniProtKB-KW"/>
</dbReference>
<dbReference type="InterPro" id="IPR001841">
    <property type="entry name" value="Znf_RING"/>
</dbReference>
<dbReference type="InterPro" id="IPR047153">
    <property type="entry name" value="TRIM45/56/19-like"/>
</dbReference>
<feature type="domain" description="B box-type" evidence="7">
    <location>
        <begin position="163"/>
        <end position="205"/>
    </location>
</feature>
<dbReference type="SUPFAM" id="SSF63829">
    <property type="entry name" value="Calcium-dependent phosphotriesterase"/>
    <property type="match status" value="1"/>
</dbReference>
<name>A0A8B6DWL7_MYTGA</name>
<dbReference type="InterPro" id="IPR027370">
    <property type="entry name" value="Znf-RING_euk"/>
</dbReference>
<dbReference type="PANTHER" id="PTHR25462:SF299">
    <property type="entry name" value="E3 UBIQUITIN-PROTEIN LIGASE TRIM56"/>
    <property type="match status" value="1"/>
</dbReference>
<dbReference type="Pfam" id="PF00643">
    <property type="entry name" value="zf-B_box"/>
    <property type="match status" value="1"/>
</dbReference>
<evidence type="ECO:0008006" key="10">
    <source>
        <dbReference type="Google" id="ProtNLM"/>
    </source>
</evidence>
<feature type="domain" description="RING-type" evidence="6">
    <location>
        <begin position="17"/>
        <end position="64"/>
    </location>
</feature>
<evidence type="ECO:0000259" key="6">
    <source>
        <dbReference type="PROSITE" id="PS50089"/>
    </source>
</evidence>